<evidence type="ECO:0000313" key="3">
    <source>
        <dbReference type="EMBL" id="KAF2501666.1"/>
    </source>
</evidence>
<dbReference type="GO" id="GO:0008168">
    <property type="term" value="F:methyltransferase activity"/>
    <property type="evidence" value="ECO:0007669"/>
    <property type="project" value="UniProtKB-KW"/>
</dbReference>
<evidence type="ECO:0000259" key="2">
    <source>
        <dbReference type="Pfam" id="PF13649"/>
    </source>
</evidence>
<gene>
    <name evidence="3" type="ORF">BU16DRAFT_500930</name>
</gene>
<dbReference type="PANTHER" id="PTHR43591">
    <property type="entry name" value="METHYLTRANSFERASE"/>
    <property type="match status" value="1"/>
</dbReference>
<dbReference type="EMBL" id="MU004182">
    <property type="protein sequence ID" value="KAF2501666.1"/>
    <property type="molecule type" value="Genomic_DNA"/>
</dbReference>
<feature type="region of interest" description="Disordered" evidence="1">
    <location>
        <begin position="1"/>
        <end position="20"/>
    </location>
</feature>
<dbReference type="InterPro" id="IPR041698">
    <property type="entry name" value="Methyltransf_25"/>
</dbReference>
<reference evidence="3" key="1">
    <citation type="journal article" date="2020" name="Stud. Mycol.">
        <title>101 Dothideomycetes genomes: a test case for predicting lifestyles and emergence of pathogens.</title>
        <authorList>
            <person name="Haridas S."/>
            <person name="Albert R."/>
            <person name="Binder M."/>
            <person name="Bloem J."/>
            <person name="Labutti K."/>
            <person name="Salamov A."/>
            <person name="Andreopoulos B."/>
            <person name="Baker S."/>
            <person name="Barry K."/>
            <person name="Bills G."/>
            <person name="Bluhm B."/>
            <person name="Cannon C."/>
            <person name="Castanera R."/>
            <person name="Culley D."/>
            <person name="Daum C."/>
            <person name="Ezra D."/>
            <person name="Gonzalez J."/>
            <person name="Henrissat B."/>
            <person name="Kuo A."/>
            <person name="Liang C."/>
            <person name="Lipzen A."/>
            <person name="Lutzoni F."/>
            <person name="Magnuson J."/>
            <person name="Mondo S."/>
            <person name="Nolan M."/>
            <person name="Ohm R."/>
            <person name="Pangilinan J."/>
            <person name="Park H.-J."/>
            <person name="Ramirez L."/>
            <person name="Alfaro M."/>
            <person name="Sun H."/>
            <person name="Tritt A."/>
            <person name="Yoshinaga Y."/>
            <person name="Zwiers L.-H."/>
            <person name="Turgeon B."/>
            <person name="Goodwin S."/>
            <person name="Spatafora J."/>
            <person name="Crous P."/>
            <person name="Grigoriev I."/>
        </authorList>
    </citation>
    <scope>NUCLEOTIDE SEQUENCE</scope>
    <source>
        <strain evidence="3">CBS 269.34</strain>
    </source>
</reference>
<dbReference type="InterPro" id="IPR029063">
    <property type="entry name" value="SAM-dependent_MTases_sf"/>
</dbReference>
<evidence type="ECO:0000256" key="1">
    <source>
        <dbReference type="SAM" id="MobiDB-lite"/>
    </source>
</evidence>
<accession>A0A6A6RBD2</accession>
<dbReference type="Proteomes" id="UP000799750">
    <property type="component" value="Unassembled WGS sequence"/>
</dbReference>
<name>A0A6A6RBD2_9PEZI</name>
<organism evidence="3 4">
    <name type="scientific">Lophium mytilinum</name>
    <dbReference type="NCBI Taxonomy" id="390894"/>
    <lineage>
        <taxon>Eukaryota</taxon>
        <taxon>Fungi</taxon>
        <taxon>Dikarya</taxon>
        <taxon>Ascomycota</taxon>
        <taxon>Pezizomycotina</taxon>
        <taxon>Dothideomycetes</taxon>
        <taxon>Pleosporomycetidae</taxon>
        <taxon>Mytilinidiales</taxon>
        <taxon>Mytilinidiaceae</taxon>
        <taxon>Lophium</taxon>
    </lineage>
</organism>
<dbReference type="OrthoDB" id="184880at2759"/>
<evidence type="ECO:0000313" key="4">
    <source>
        <dbReference type="Proteomes" id="UP000799750"/>
    </source>
</evidence>
<protein>
    <submittedName>
        <fullName evidence="3">Methyltransferase GliN</fullName>
    </submittedName>
</protein>
<dbReference type="AlphaFoldDB" id="A0A6A6RBD2"/>
<dbReference type="GO" id="GO:0032259">
    <property type="term" value="P:methylation"/>
    <property type="evidence" value="ECO:0007669"/>
    <property type="project" value="UniProtKB-KW"/>
</dbReference>
<keyword evidence="4" id="KW-1185">Reference proteome</keyword>
<feature type="domain" description="Methyltransferase" evidence="2">
    <location>
        <begin position="58"/>
        <end position="152"/>
    </location>
</feature>
<sequence>MAPHADEASTTHSAFDAAMEKKGEDEYTRLRKQHDLFKIAVDGNFIQVPLPTDKPIKIIDSATNDGTWLVEVGKQYPKATLVGADNNPAHFTQIKNPPSSLSFKTQSIFDAWPAEDKEAYDLVHQRCILALFSPAQGQQAIEGLYSLVKPGGYIQIIEGDLLSFDGGADKPGMAALMDFCEKAFPKAGMNNTAGRYLKDWLETAGATDVQSKIISYEMGAAAKTKDMKEATTDHIMDMIGNIEKVAAMIPNYWFTPEDFGKLKEAVYEDMQKVGNTWRYHLATGKKPA</sequence>
<keyword evidence="3" id="KW-0489">Methyltransferase</keyword>
<keyword evidence="3" id="KW-0808">Transferase</keyword>
<dbReference type="Gene3D" id="3.40.50.150">
    <property type="entry name" value="Vaccinia Virus protein VP39"/>
    <property type="match status" value="1"/>
</dbReference>
<proteinExistence type="predicted"/>
<dbReference type="SUPFAM" id="SSF53335">
    <property type="entry name" value="S-adenosyl-L-methionine-dependent methyltransferases"/>
    <property type="match status" value="1"/>
</dbReference>
<dbReference type="Pfam" id="PF13649">
    <property type="entry name" value="Methyltransf_25"/>
    <property type="match status" value="1"/>
</dbReference>